<accession>A0A9D1T5C3</accession>
<dbReference type="AlphaFoldDB" id="A0A9D1T5C3"/>
<feature type="compositionally biased region" description="Low complexity" evidence="1">
    <location>
        <begin position="406"/>
        <end position="416"/>
    </location>
</feature>
<dbReference type="Proteomes" id="UP000886723">
    <property type="component" value="Unassembled WGS sequence"/>
</dbReference>
<name>A0A9D1T5C3_9FIRM</name>
<proteinExistence type="predicted"/>
<gene>
    <name evidence="2" type="ORF">IAA63_04650</name>
</gene>
<protein>
    <submittedName>
        <fullName evidence="2">Uncharacterized protein</fullName>
    </submittedName>
</protein>
<reference evidence="2" key="1">
    <citation type="submission" date="2020-10" db="EMBL/GenBank/DDBJ databases">
        <authorList>
            <person name="Gilroy R."/>
        </authorList>
    </citation>
    <scope>NUCLEOTIDE SEQUENCE</scope>
    <source>
        <strain evidence="2">ChiBcec2-4451</strain>
    </source>
</reference>
<feature type="compositionally biased region" description="Polar residues" evidence="1">
    <location>
        <begin position="349"/>
        <end position="378"/>
    </location>
</feature>
<dbReference type="EMBL" id="DVON01000100">
    <property type="protein sequence ID" value="HIV12415.1"/>
    <property type="molecule type" value="Genomic_DNA"/>
</dbReference>
<organism evidence="2 3">
    <name type="scientific">Candidatus Pullilachnospira stercoravium</name>
    <dbReference type="NCBI Taxonomy" id="2840913"/>
    <lineage>
        <taxon>Bacteria</taxon>
        <taxon>Bacillati</taxon>
        <taxon>Bacillota</taxon>
        <taxon>Clostridia</taxon>
        <taxon>Lachnospirales</taxon>
        <taxon>Lachnospiraceae</taxon>
        <taxon>Lachnospiraceae incertae sedis</taxon>
        <taxon>Candidatus Pullilachnospira</taxon>
    </lineage>
</organism>
<reference evidence="2" key="2">
    <citation type="journal article" date="2021" name="PeerJ">
        <title>Extensive microbial diversity within the chicken gut microbiome revealed by metagenomics and culture.</title>
        <authorList>
            <person name="Gilroy R."/>
            <person name="Ravi A."/>
            <person name="Getino M."/>
            <person name="Pursley I."/>
            <person name="Horton D.L."/>
            <person name="Alikhan N.F."/>
            <person name="Baker D."/>
            <person name="Gharbi K."/>
            <person name="Hall N."/>
            <person name="Watson M."/>
            <person name="Adriaenssens E.M."/>
            <person name="Foster-Nyarko E."/>
            <person name="Jarju S."/>
            <person name="Secka A."/>
            <person name="Antonio M."/>
            <person name="Oren A."/>
            <person name="Chaudhuri R.R."/>
            <person name="La Ragione R."/>
            <person name="Hildebrand F."/>
            <person name="Pallen M.J."/>
        </authorList>
    </citation>
    <scope>NUCLEOTIDE SEQUENCE</scope>
    <source>
        <strain evidence="2">ChiBcec2-4451</strain>
    </source>
</reference>
<sequence>MSGYRRFIAYVYEYQQGRKGAGKGFIKVEAKNGVCRIRYKLAGIFGKGEGTAEVIGYVREGDRCRGVRLGRWTSAGSSAEFEQELDEENLNGSGYSLNDLCGLLLLTDMGEVYGSGWDDRPLNPGEIQLPMQEEEGRSVRQEMPEREQENADRAQEEIRQEREMPERDQAMPEQNREMMREHPGQNQAALQRDQPVPEWEQSMPGSERGFRLQPETGSERGFRSEPQAGTEQGFQPEPETGTERGFQSEPETETEQGFRSEPETGSEQRFQPEPETGPEQGFRSERETGAEQGFRSEPGTGPEPGFRPEPETGAEQRFQSDAQRRPEQGFQSVPETRRVIPRQGPTIPRGSQNAPGQNPFLTGPEQSFRSMPGQQRNTVSERETAGRSAEEREQEIREIEEEEMEAAPPIEMNEPEQSTLPGPEDAGEERLRGQSSACAQRQMPLFGDEETVRYMQIQMKDLCCLGRRDRGLANNNFLRRGASRYGYLLLGQRKADGTFFLGVPGVYERQECLMANLSGFPYFREACRCGRNQGRFGYWYRFLDTPDLNRLEGNTYFS</sequence>
<evidence type="ECO:0000313" key="3">
    <source>
        <dbReference type="Proteomes" id="UP000886723"/>
    </source>
</evidence>
<feature type="compositionally biased region" description="Basic and acidic residues" evidence="1">
    <location>
        <begin position="134"/>
        <end position="183"/>
    </location>
</feature>
<evidence type="ECO:0000313" key="2">
    <source>
        <dbReference type="EMBL" id="HIV12415.1"/>
    </source>
</evidence>
<feature type="region of interest" description="Disordered" evidence="1">
    <location>
        <begin position="121"/>
        <end position="431"/>
    </location>
</feature>
<feature type="compositionally biased region" description="Basic and acidic residues" evidence="1">
    <location>
        <begin position="379"/>
        <end position="397"/>
    </location>
</feature>
<evidence type="ECO:0000256" key="1">
    <source>
        <dbReference type="SAM" id="MobiDB-lite"/>
    </source>
</evidence>
<comment type="caution">
    <text evidence="2">The sequence shown here is derived from an EMBL/GenBank/DDBJ whole genome shotgun (WGS) entry which is preliminary data.</text>
</comment>